<feature type="compositionally biased region" description="Basic and acidic residues" evidence="1">
    <location>
        <begin position="161"/>
        <end position="172"/>
    </location>
</feature>
<evidence type="ECO:0000313" key="3">
    <source>
        <dbReference type="Proteomes" id="UP000797356"/>
    </source>
</evidence>
<gene>
    <name evidence="2" type="ORF">COCNU_01G000300</name>
</gene>
<organism evidence="2 3">
    <name type="scientific">Cocos nucifera</name>
    <name type="common">Coconut palm</name>
    <dbReference type="NCBI Taxonomy" id="13894"/>
    <lineage>
        <taxon>Eukaryota</taxon>
        <taxon>Viridiplantae</taxon>
        <taxon>Streptophyta</taxon>
        <taxon>Embryophyta</taxon>
        <taxon>Tracheophyta</taxon>
        <taxon>Spermatophyta</taxon>
        <taxon>Magnoliopsida</taxon>
        <taxon>Liliopsida</taxon>
        <taxon>Arecaceae</taxon>
        <taxon>Arecoideae</taxon>
        <taxon>Cocoseae</taxon>
        <taxon>Attaleinae</taxon>
        <taxon>Cocos</taxon>
    </lineage>
</organism>
<accession>A0A8K0MT89</accession>
<dbReference type="InterPro" id="IPR039845">
    <property type="entry name" value="FAM192A"/>
</dbReference>
<name>A0A8K0MT89_COCNU</name>
<comment type="caution">
    <text evidence="2">The sequence shown here is derived from an EMBL/GenBank/DDBJ whole genome shotgun (WGS) entry which is preliminary data.</text>
</comment>
<keyword evidence="3" id="KW-1185">Reference proteome</keyword>
<dbReference type="GO" id="GO:0005634">
    <property type="term" value="C:nucleus"/>
    <property type="evidence" value="ECO:0007669"/>
    <property type="project" value="TreeGrafter"/>
</dbReference>
<dbReference type="AlphaFoldDB" id="A0A8K0MT89"/>
<reference evidence="2" key="1">
    <citation type="journal article" date="2017" name="Gigascience">
        <title>The genome draft of coconut (Cocos nucifera).</title>
        <authorList>
            <person name="Xiao Y."/>
            <person name="Xu P."/>
            <person name="Fan H."/>
            <person name="Baudouin L."/>
            <person name="Xia W."/>
            <person name="Bocs S."/>
            <person name="Xu J."/>
            <person name="Li Q."/>
            <person name="Guo A."/>
            <person name="Zhou L."/>
            <person name="Li J."/>
            <person name="Wu Y."/>
            <person name="Ma Z."/>
            <person name="Armero A."/>
            <person name="Issali A.E."/>
            <person name="Liu N."/>
            <person name="Peng M."/>
            <person name="Yang Y."/>
        </authorList>
    </citation>
    <scope>NUCLEOTIDE SEQUENCE</scope>
    <source>
        <tissue evidence="2">Spear leaf of Hainan Tall coconut</tissue>
    </source>
</reference>
<reference evidence="2" key="2">
    <citation type="submission" date="2019-07" db="EMBL/GenBank/DDBJ databases">
        <authorList>
            <person name="Yang Y."/>
            <person name="Bocs S."/>
            <person name="Baudouin L."/>
        </authorList>
    </citation>
    <scope>NUCLEOTIDE SEQUENCE</scope>
    <source>
        <tissue evidence="2">Spear leaf of Hainan Tall coconut</tissue>
    </source>
</reference>
<dbReference type="OrthoDB" id="75807at2759"/>
<sequence>MDNEKATTASPPIRLVNFISEEELDQAKKTRGERVEDGTAQRDKPLYEILPGIIREVVLSGFLGSLSVPCLPAPTVLPFFHSELVTSMQSRRKYERQLADEEAQQLRSFQEAVVARSSIVHELKETPTIASAEEKKAVAKRSQDARPGHLIISVKPQAKKAKMDAKSDKSSVTDRPSNGQVDEKPPDVGSVKAVGGLVSYSDESDDD</sequence>
<evidence type="ECO:0000256" key="1">
    <source>
        <dbReference type="SAM" id="MobiDB-lite"/>
    </source>
</evidence>
<feature type="region of interest" description="Disordered" evidence="1">
    <location>
        <begin position="139"/>
        <end position="207"/>
    </location>
</feature>
<evidence type="ECO:0000313" key="2">
    <source>
        <dbReference type="EMBL" id="KAG1326096.1"/>
    </source>
</evidence>
<protein>
    <submittedName>
        <fullName evidence="2">PSME3-interacting protein</fullName>
    </submittedName>
</protein>
<dbReference type="PANTHER" id="PTHR13495:SF0">
    <property type="entry name" value="PSME3-INTERACTING PROTEIN"/>
    <property type="match status" value="1"/>
</dbReference>
<proteinExistence type="predicted"/>
<dbReference type="PANTHER" id="PTHR13495">
    <property type="entry name" value="NEFA-INTERACTING NUCLEAR PROTEIN NIP30"/>
    <property type="match status" value="1"/>
</dbReference>
<dbReference type="Proteomes" id="UP000797356">
    <property type="component" value="Chromosome 1"/>
</dbReference>
<dbReference type="EMBL" id="CM017872">
    <property type="protein sequence ID" value="KAG1326096.1"/>
    <property type="molecule type" value="Genomic_DNA"/>
</dbReference>